<feature type="transmembrane region" description="Helical" evidence="1">
    <location>
        <begin position="129"/>
        <end position="149"/>
    </location>
</feature>
<dbReference type="KEGG" id="mbrn:26247841"/>
<name>A0A7D5UYN6_9HYPO</name>
<dbReference type="RefSeq" id="XP_014539363.2">
    <property type="nucleotide sequence ID" value="XM_014683877.2"/>
</dbReference>
<reference evidence="2 3" key="1">
    <citation type="submission" date="2020-07" db="EMBL/GenBank/DDBJ databases">
        <title>Telomere length de novo assembly of all 7 chromosomes of the fungus, Metarhizium brunneum, using a novel assembly pipeline.</title>
        <authorList>
            <person name="Saud z."/>
            <person name="Kortsinoglou A."/>
            <person name="Kouvelis V.N."/>
            <person name="Butt T.M."/>
        </authorList>
    </citation>
    <scope>NUCLEOTIDE SEQUENCE [LARGE SCALE GENOMIC DNA]</scope>
    <source>
        <strain evidence="2 3">4556</strain>
    </source>
</reference>
<dbReference type="AlphaFoldDB" id="A0A7D5UYN6"/>
<feature type="transmembrane region" description="Helical" evidence="1">
    <location>
        <begin position="66"/>
        <end position="91"/>
    </location>
</feature>
<keyword evidence="1" id="KW-0472">Membrane</keyword>
<evidence type="ECO:0000256" key="1">
    <source>
        <dbReference type="SAM" id="Phobius"/>
    </source>
</evidence>
<accession>A0A7D5UYN6</accession>
<dbReference type="GeneID" id="26247841"/>
<keyword evidence="1" id="KW-1133">Transmembrane helix</keyword>
<feature type="transmembrane region" description="Helical" evidence="1">
    <location>
        <begin position="29"/>
        <end position="51"/>
    </location>
</feature>
<gene>
    <name evidence="2" type="ORF">G6M90_00g066490</name>
</gene>
<feature type="transmembrane region" description="Helical" evidence="1">
    <location>
        <begin position="103"/>
        <end position="123"/>
    </location>
</feature>
<keyword evidence="3" id="KW-1185">Reference proteome</keyword>
<protein>
    <submittedName>
        <fullName evidence="2">Uncharacterized protein</fullName>
    </submittedName>
</protein>
<dbReference type="Proteomes" id="UP000510686">
    <property type="component" value="Chromosome 3"/>
</dbReference>
<proteinExistence type="predicted"/>
<dbReference type="OrthoDB" id="3449024at2759"/>
<keyword evidence="1" id="KW-0812">Transmembrane</keyword>
<evidence type="ECO:0000313" key="3">
    <source>
        <dbReference type="Proteomes" id="UP000510686"/>
    </source>
</evidence>
<organism evidence="2 3">
    <name type="scientific">Metarhizium brunneum</name>
    <dbReference type="NCBI Taxonomy" id="500148"/>
    <lineage>
        <taxon>Eukaryota</taxon>
        <taxon>Fungi</taxon>
        <taxon>Dikarya</taxon>
        <taxon>Ascomycota</taxon>
        <taxon>Pezizomycotina</taxon>
        <taxon>Sordariomycetes</taxon>
        <taxon>Hypocreomycetidae</taxon>
        <taxon>Hypocreales</taxon>
        <taxon>Clavicipitaceae</taxon>
        <taxon>Metarhizium</taxon>
    </lineage>
</organism>
<evidence type="ECO:0000313" key="2">
    <source>
        <dbReference type="EMBL" id="QLI70017.1"/>
    </source>
</evidence>
<sequence>MFYLPMTAAISDQIRQITGIYDAVRNIQLAAGAAGAFAIVMPGVTLAVASYRLDRPIETTQLLNDLFWMLLLIPWPIFMAQSFSLAYAILVDSRAKPPFPKPIALVNILVPITYIPSIAVHCVKTGPVAWNGVVSFWIPIISFGIQVMVDCTCLMRAAAAADMQAY</sequence>
<dbReference type="EMBL" id="CP058934">
    <property type="protein sequence ID" value="QLI70017.1"/>
    <property type="molecule type" value="Genomic_DNA"/>
</dbReference>